<dbReference type="PANTHER" id="PTHR42792:SF2">
    <property type="entry name" value="FLAGELLIN"/>
    <property type="match status" value="1"/>
</dbReference>
<sequence>MASINTNSSAMAAVRALNTISKDLSSTQSRVESGLKVGQASDNSAIFSIAQKMRGDLSSMSKVSDNLSFGSAALGVAQSAATKISDQLNTLRSSVSQVGQSGIDQATLAQQAKAIMDNIDNFAASATYNGVNLLNNSGSLKVVSDTSGTILNTAGGDLRTSTGTGLGLGSLLQTGAGGAVTGFTAQNGSTLAFSGDYTASDADVFSVAVNQADGSTKNYVFELNDSGVDGTLTSATNANTELNSVNVTAGDSSTSVVSKLATAMQSAGLSASIDGSGNLVVNNGTVTATATTGTVTATNSPANSQALKLVDAAITKVTGFLSKIGSAINQVDGLKDFTSSLNDSLTEGLGALVDADLTEESARLSSLQTKQQLATQSLSIANQGSQNLLSLFRG</sequence>
<dbReference type="AlphaFoldDB" id="A0A1S8D9J8"/>
<dbReference type="PANTHER" id="PTHR42792">
    <property type="entry name" value="FLAGELLIN"/>
    <property type="match status" value="1"/>
</dbReference>
<evidence type="ECO:0000313" key="7">
    <source>
        <dbReference type="Proteomes" id="UP000054844"/>
    </source>
</evidence>
<dbReference type="GO" id="GO:0005576">
    <property type="term" value="C:extracellular region"/>
    <property type="evidence" value="ECO:0007669"/>
    <property type="project" value="UniProtKB-SubCell"/>
</dbReference>
<name>A0A1S8D9J8_9PROT</name>
<dbReference type="OrthoDB" id="8328560at2"/>
<dbReference type="GO" id="GO:0009288">
    <property type="term" value="C:bacterial-type flagellum"/>
    <property type="evidence" value="ECO:0007669"/>
    <property type="project" value="UniProtKB-SubCell"/>
</dbReference>
<feature type="domain" description="Flagellin C-terminal" evidence="5">
    <location>
        <begin position="307"/>
        <end position="392"/>
    </location>
</feature>
<dbReference type="EMBL" id="LLWF02000001">
    <property type="protein sequence ID" value="ONH85042.1"/>
    <property type="molecule type" value="Genomic_DNA"/>
</dbReference>
<comment type="subcellular location">
    <subcellularLocation>
        <location evidence="3">Secreted</location>
    </subcellularLocation>
    <subcellularLocation>
        <location evidence="3">Bacterial flagellum</location>
    </subcellularLocation>
</comment>
<feature type="domain" description="Flagellin N-terminal" evidence="4">
    <location>
        <begin position="4"/>
        <end position="137"/>
    </location>
</feature>
<dbReference type="InterPro" id="IPR046358">
    <property type="entry name" value="Flagellin_C"/>
</dbReference>
<evidence type="ECO:0000256" key="2">
    <source>
        <dbReference type="ARBA" id="ARBA00023143"/>
    </source>
</evidence>
<comment type="function">
    <text evidence="3">Flagellin is the subunit protein which polymerizes to form the filaments of bacterial flagella.</text>
</comment>
<keyword evidence="7" id="KW-1185">Reference proteome</keyword>
<dbReference type="GO" id="GO:0005198">
    <property type="term" value="F:structural molecule activity"/>
    <property type="evidence" value="ECO:0007669"/>
    <property type="project" value="UniProtKB-UniRule"/>
</dbReference>
<comment type="similarity">
    <text evidence="1 3">Belongs to the bacterial flagellin family.</text>
</comment>
<evidence type="ECO:0000313" key="6">
    <source>
        <dbReference type="EMBL" id="ONH85042.1"/>
    </source>
</evidence>
<evidence type="ECO:0000256" key="3">
    <source>
        <dbReference type="RuleBase" id="RU362073"/>
    </source>
</evidence>
<accession>A0A1S8D9J8</accession>
<protein>
    <recommendedName>
        <fullName evidence="3">Flagellin</fullName>
    </recommendedName>
</protein>
<gene>
    <name evidence="6" type="ORF">APZ41_000155</name>
</gene>
<dbReference type="InterPro" id="IPR001029">
    <property type="entry name" value="Flagellin_N"/>
</dbReference>
<dbReference type="RefSeq" id="WP_076969989.1">
    <property type="nucleotide sequence ID" value="NZ_LLWF02000001.1"/>
</dbReference>
<comment type="caution">
    <text evidence="6">The sequence shown here is derived from an EMBL/GenBank/DDBJ whole genome shotgun (WGS) entry which is preliminary data.</text>
</comment>
<evidence type="ECO:0000259" key="4">
    <source>
        <dbReference type="Pfam" id="PF00669"/>
    </source>
</evidence>
<keyword evidence="2 3" id="KW-0975">Bacterial flagellum</keyword>
<keyword evidence="3" id="KW-0964">Secreted</keyword>
<evidence type="ECO:0000259" key="5">
    <source>
        <dbReference type="Pfam" id="PF00700"/>
    </source>
</evidence>
<dbReference type="Pfam" id="PF00669">
    <property type="entry name" value="Flagellin_N"/>
    <property type="match status" value="1"/>
</dbReference>
<dbReference type="Proteomes" id="UP000054844">
    <property type="component" value="Unassembled WGS sequence"/>
</dbReference>
<dbReference type="STRING" id="207340.APZ41_000155"/>
<proteinExistence type="inferred from homology"/>
<dbReference type="InterPro" id="IPR001492">
    <property type="entry name" value="Flagellin"/>
</dbReference>
<reference evidence="6" key="1">
    <citation type="submission" date="2016-12" db="EMBL/GenBank/DDBJ databases">
        <title>Draft genome sequence of Roseomonas mucosa strain AU37, isolated from a peripheral intravenous catheter.</title>
        <authorList>
            <person name="Choudhury M.A."/>
            <person name="Sidjabat H.E."/>
            <person name="Wailan A.M."/>
            <person name="Zhang L."/>
            <person name="Marsh N.M."/>
            <person name="Rickard C.M."/>
            <person name="Davies M."/>
            <person name="Mcmillan D.J."/>
        </authorList>
    </citation>
    <scope>NUCLEOTIDE SEQUENCE [LARGE SCALE GENOMIC DNA]</scope>
    <source>
        <strain evidence="6">AU37</strain>
    </source>
</reference>
<evidence type="ECO:0000256" key="1">
    <source>
        <dbReference type="ARBA" id="ARBA00005709"/>
    </source>
</evidence>
<dbReference type="SUPFAM" id="SSF64518">
    <property type="entry name" value="Phase 1 flagellin"/>
    <property type="match status" value="1"/>
</dbReference>
<dbReference type="Pfam" id="PF00700">
    <property type="entry name" value="Flagellin_C"/>
    <property type="match status" value="1"/>
</dbReference>
<dbReference type="Gene3D" id="1.20.1330.10">
    <property type="entry name" value="f41 fragment of flagellin, N-terminal domain"/>
    <property type="match status" value="2"/>
</dbReference>
<organism evidence="6 7">
    <name type="scientific">Roseomonas mucosa</name>
    <dbReference type="NCBI Taxonomy" id="207340"/>
    <lineage>
        <taxon>Bacteria</taxon>
        <taxon>Pseudomonadati</taxon>
        <taxon>Pseudomonadota</taxon>
        <taxon>Alphaproteobacteria</taxon>
        <taxon>Acetobacterales</taxon>
        <taxon>Roseomonadaceae</taxon>
        <taxon>Roseomonas</taxon>
    </lineage>
</organism>